<dbReference type="Pfam" id="PF00691">
    <property type="entry name" value="OmpA"/>
    <property type="match status" value="1"/>
</dbReference>
<accession>A0ABT8R8T0</accession>
<feature type="coiled-coil region" evidence="2">
    <location>
        <begin position="27"/>
        <end position="75"/>
    </location>
</feature>
<dbReference type="SUPFAM" id="SSF103088">
    <property type="entry name" value="OmpA-like"/>
    <property type="match status" value="1"/>
</dbReference>
<proteinExistence type="predicted"/>
<dbReference type="EMBL" id="JAUKPO010000007">
    <property type="protein sequence ID" value="MDO1447613.1"/>
    <property type="molecule type" value="Genomic_DNA"/>
</dbReference>
<dbReference type="Proteomes" id="UP001168528">
    <property type="component" value="Unassembled WGS sequence"/>
</dbReference>
<organism evidence="4 5">
    <name type="scientific">Rhodocytophaga aerolata</name>
    <dbReference type="NCBI Taxonomy" id="455078"/>
    <lineage>
        <taxon>Bacteria</taxon>
        <taxon>Pseudomonadati</taxon>
        <taxon>Bacteroidota</taxon>
        <taxon>Cytophagia</taxon>
        <taxon>Cytophagales</taxon>
        <taxon>Rhodocytophagaceae</taxon>
        <taxon>Rhodocytophaga</taxon>
    </lineage>
</organism>
<sequence length="329" mass="36498">MKTYLLYTSMLFISVSSLSSCVTAKRYDDMAARARQAEISKAECEEKIALLDEDKKRAEAQIQSLNSLTARLREDSVRTQDLYSKNKVLLDDLFDKYDRLNKSYNGLLANSAAEAGTLSKNLSEKERELLAMEQNLLANKAQVDKLSADLSAREQRLGELEQILKEKDQAVNDLRDKVNKALLGFKDSGLTVDVRNGKVYVSLAEKLLFKSGSYAIDPKGVEALTRLAGALKDQQDINVMVEGHTDDVPVSKDNACIDDNWDLSVLRATSIVNTLVSKGVPPARLIAAGKGEFSPVEAAKTAEARQRNRRTEIILTPKLDELFQILNVN</sequence>
<dbReference type="PANTHER" id="PTHR30329:SF21">
    <property type="entry name" value="LIPOPROTEIN YIAD-RELATED"/>
    <property type="match status" value="1"/>
</dbReference>
<gene>
    <name evidence="4" type="ORF">Q0590_15190</name>
</gene>
<dbReference type="PANTHER" id="PTHR30329">
    <property type="entry name" value="STATOR ELEMENT OF FLAGELLAR MOTOR COMPLEX"/>
    <property type="match status" value="1"/>
</dbReference>
<protein>
    <submittedName>
        <fullName evidence="4">OmpA family protein</fullName>
    </submittedName>
</protein>
<feature type="coiled-coil region" evidence="2">
    <location>
        <begin position="115"/>
        <end position="180"/>
    </location>
</feature>
<evidence type="ECO:0000313" key="5">
    <source>
        <dbReference type="Proteomes" id="UP001168528"/>
    </source>
</evidence>
<dbReference type="InterPro" id="IPR050330">
    <property type="entry name" value="Bact_OuterMem_StrucFunc"/>
</dbReference>
<dbReference type="PROSITE" id="PS51123">
    <property type="entry name" value="OMPA_2"/>
    <property type="match status" value="1"/>
</dbReference>
<evidence type="ECO:0000256" key="1">
    <source>
        <dbReference type="PROSITE-ProRule" id="PRU00473"/>
    </source>
</evidence>
<dbReference type="PROSITE" id="PS51257">
    <property type="entry name" value="PROKAR_LIPOPROTEIN"/>
    <property type="match status" value="1"/>
</dbReference>
<reference evidence="4" key="1">
    <citation type="submission" date="2023-07" db="EMBL/GenBank/DDBJ databases">
        <title>The genome sequence of Rhodocytophaga aerolata KACC 12507.</title>
        <authorList>
            <person name="Zhang X."/>
        </authorList>
    </citation>
    <scope>NUCLEOTIDE SEQUENCE</scope>
    <source>
        <strain evidence="4">KACC 12507</strain>
    </source>
</reference>
<keyword evidence="5" id="KW-1185">Reference proteome</keyword>
<name>A0ABT8R8T0_9BACT</name>
<keyword evidence="1" id="KW-0472">Membrane</keyword>
<dbReference type="InterPro" id="IPR036737">
    <property type="entry name" value="OmpA-like_sf"/>
</dbReference>
<dbReference type="InterPro" id="IPR006665">
    <property type="entry name" value="OmpA-like"/>
</dbReference>
<keyword evidence="2" id="KW-0175">Coiled coil</keyword>
<comment type="caution">
    <text evidence="4">The sequence shown here is derived from an EMBL/GenBank/DDBJ whole genome shotgun (WGS) entry which is preliminary data.</text>
</comment>
<dbReference type="Gene3D" id="3.30.1330.60">
    <property type="entry name" value="OmpA-like domain"/>
    <property type="match status" value="1"/>
</dbReference>
<dbReference type="RefSeq" id="WP_302038416.1">
    <property type="nucleotide sequence ID" value="NZ_JAUKPO010000007.1"/>
</dbReference>
<evidence type="ECO:0000259" key="3">
    <source>
        <dbReference type="PROSITE" id="PS51123"/>
    </source>
</evidence>
<feature type="domain" description="OmpA-like" evidence="3">
    <location>
        <begin position="196"/>
        <end position="319"/>
    </location>
</feature>
<evidence type="ECO:0000313" key="4">
    <source>
        <dbReference type="EMBL" id="MDO1447613.1"/>
    </source>
</evidence>
<evidence type="ECO:0000256" key="2">
    <source>
        <dbReference type="SAM" id="Coils"/>
    </source>
</evidence>
<dbReference type="CDD" id="cd07185">
    <property type="entry name" value="OmpA_C-like"/>
    <property type="match status" value="1"/>
</dbReference>